<dbReference type="Proteomes" id="UP000789525">
    <property type="component" value="Unassembled WGS sequence"/>
</dbReference>
<evidence type="ECO:0000313" key="2">
    <source>
        <dbReference type="Proteomes" id="UP000789525"/>
    </source>
</evidence>
<reference evidence="1" key="1">
    <citation type="submission" date="2021-06" db="EMBL/GenBank/DDBJ databases">
        <authorList>
            <person name="Kallberg Y."/>
            <person name="Tangrot J."/>
            <person name="Rosling A."/>
        </authorList>
    </citation>
    <scope>NUCLEOTIDE SEQUENCE</scope>
    <source>
        <strain evidence="1">CL356</strain>
    </source>
</reference>
<comment type="caution">
    <text evidence="1">The sequence shown here is derived from an EMBL/GenBank/DDBJ whole genome shotgun (WGS) entry which is preliminary data.</text>
</comment>
<accession>A0ACA9QZL2</accession>
<keyword evidence="2" id="KW-1185">Reference proteome</keyword>
<feature type="non-terminal residue" evidence="1">
    <location>
        <position position="1"/>
    </location>
</feature>
<feature type="non-terminal residue" evidence="1">
    <location>
        <position position="120"/>
    </location>
</feature>
<gene>
    <name evidence="1" type="ORF">ACOLOM_LOCUS13758</name>
</gene>
<name>A0ACA9QZL2_9GLOM</name>
<evidence type="ECO:0000313" key="1">
    <source>
        <dbReference type="EMBL" id="CAG8770552.1"/>
    </source>
</evidence>
<organism evidence="1 2">
    <name type="scientific">Acaulospora colombiana</name>
    <dbReference type="NCBI Taxonomy" id="27376"/>
    <lineage>
        <taxon>Eukaryota</taxon>
        <taxon>Fungi</taxon>
        <taxon>Fungi incertae sedis</taxon>
        <taxon>Mucoromycota</taxon>
        <taxon>Glomeromycotina</taxon>
        <taxon>Glomeromycetes</taxon>
        <taxon>Diversisporales</taxon>
        <taxon>Acaulosporaceae</taxon>
        <taxon>Acaulospora</taxon>
    </lineage>
</organism>
<proteinExistence type="predicted"/>
<dbReference type="EMBL" id="CAJVPT010064594">
    <property type="protein sequence ID" value="CAG8770552.1"/>
    <property type="molecule type" value="Genomic_DNA"/>
</dbReference>
<sequence length="120" mass="13357">AIQDVQKDLHATTNEIALSLSLFILVQGAGPLIWSAISEIKGRKFVYIVSMLKYDHSHLHEDASGSRIRGYDIYATNVRGTMMGIFYAAPLVGQSLGPLFGVLTHIWNWRAAFYFLTIIG</sequence>
<protein>
    <submittedName>
        <fullName evidence="1">381_t:CDS:1</fullName>
    </submittedName>
</protein>